<dbReference type="InterPro" id="IPR001356">
    <property type="entry name" value="HD"/>
</dbReference>
<evidence type="ECO:0000256" key="2">
    <source>
        <dbReference type="ARBA" id="ARBA00006503"/>
    </source>
</evidence>
<name>Q4H304_CIOIN</name>
<dbReference type="PANTHER" id="PTHR46770">
    <property type="entry name" value="HOMEOBOX PROTEIN ORTHOPEDIA"/>
    <property type="match status" value="1"/>
</dbReference>
<protein>
    <submittedName>
        <fullName evidence="11">Transcription factor protein</fullName>
    </submittedName>
</protein>
<dbReference type="PROSITE" id="PS50071">
    <property type="entry name" value="HOMEOBOX_2"/>
    <property type="match status" value="1"/>
</dbReference>
<keyword evidence="5 7" id="KW-0371">Homeobox</keyword>
<evidence type="ECO:0000256" key="4">
    <source>
        <dbReference type="ARBA" id="ARBA00023125"/>
    </source>
</evidence>
<feature type="compositionally biased region" description="Polar residues" evidence="9">
    <location>
        <begin position="218"/>
        <end position="245"/>
    </location>
</feature>
<dbReference type="InterPro" id="IPR000047">
    <property type="entry name" value="HTH_motif"/>
</dbReference>
<feature type="compositionally biased region" description="Basic and acidic residues" evidence="9">
    <location>
        <begin position="180"/>
        <end position="198"/>
    </location>
</feature>
<dbReference type="EMBL" id="AB210618">
    <property type="protein sequence ID" value="BAE06623.1"/>
    <property type="molecule type" value="mRNA"/>
</dbReference>
<gene>
    <name evidence="11" type="primary">Ci-Otp</name>
</gene>
<keyword evidence="4 7" id="KW-0238">DNA-binding</keyword>
<reference evidence="11" key="3">
    <citation type="submission" date="2005-04" db="EMBL/GenBank/DDBJ databases">
        <title>Expressed genes in Ciona intestinalis.</title>
        <authorList>
            <person name="Satou Y."/>
        </authorList>
    </citation>
    <scope>NUCLEOTIDE SEQUENCE</scope>
</reference>
<dbReference type="Pfam" id="PF00046">
    <property type="entry name" value="Homeodomain"/>
    <property type="match status" value="1"/>
</dbReference>
<evidence type="ECO:0000313" key="11">
    <source>
        <dbReference type="EMBL" id="BAE06623.1"/>
    </source>
</evidence>
<comment type="similarity">
    <text evidence="2">Belongs to the paired homeobox family. Bicoid subfamily.</text>
</comment>
<accession>Q4H304</accession>
<keyword evidence="3" id="KW-0217">Developmental protein</keyword>
<dbReference type="OrthoDB" id="6159439at2759"/>
<dbReference type="FunFam" id="1.10.10.60:FF:000057">
    <property type="entry name" value="Short stature homeobox 2"/>
    <property type="match status" value="1"/>
</dbReference>
<evidence type="ECO:0000256" key="9">
    <source>
        <dbReference type="SAM" id="MobiDB-lite"/>
    </source>
</evidence>
<dbReference type="InterPro" id="IPR051895">
    <property type="entry name" value="OTP_Homeobox"/>
</dbReference>
<organism evidence="11">
    <name type="scientific">Ciona intestinalis</name>
    <name type="common">Transparent sea squirt</name>
    <name type="synonym">Ascidia intestinalis</name>
    <dbReference type="NCBI Taxonomy" id="7719"/>
    <lineage>
        <taxon>Eukaryota</taxon>
        <taxon>Metazoa</taxon>
        <taxon>Chordata</taxon>
        <taxon>Tunicata</taxon>
        <taxon>Ascidiacea</taxon>
        <taxon>Phlebobranchia</taxon>
        <taxon>Cionidae</taxon>
        <taxon>Ciona</taxon>
    </lineage>
</organism>
<evidence type="ECO:0000259" key="10">
    <source>
        <dbReference type="PROSITE" id="PS50071"/>
    </source>
</evidence>
<dbReference type="Gene3D" id="1.10.10.60">
    <property type="entry name" value="Homeodomain-like"/>
    <property type="match status" value="1"/>
</dbReference>
<feature type="region of interest" description="Disordered" evidence="9">
    <location>
        <begin position="164"/>
        <end position="275"/>
    </location>
</feature>
<feature type="region of interest" description="Disordered" evidence="9">
    <location>
        <begin position="84"/>
        <end position="105"/>
    </location>
</feature>
<evidence type="ECO:0000256" key="7">
    <source>
        <dbReference type="PROSITE-ProRule" id="PRU00108"/>
    </source>
</evidence>
<dbReference type="PROSITE" id="PS00027">
    <property type="entry name" value="HOMEOBOX_1"/>
    <property type="match status" value="1"/>
</dbReference>
<dbReference type="CDD" id="cd00086">
    <property type="entry name" value="homeodomain"/>
    <property type="match status" value="1"/>
</dbReference>
<feature type="DNA-binding region" description="Homeobox" evidence="7">
    <location>
        <begin position="267"/>
        <end position="326"/>
    </location>
</feature>
<accession>A0A1W2VPB0</accession>
<feature type="compositionally biased region" description="Polar residues" evidence="9">
    <location>
        <begin position="164"/>
        <end position="178"/>
    </location>
</feature>
<dbReference type="PANTHER" id="PTHR46770:SF1">
    <property type="entry name" value="HOMEOBOX PROTEIN ORTHOPEDIA"/>
    <property type="match status" value="1"/>
</dbReference>
<dbReference type="InterPro" id="IPR009057">
    <property type="entry name" value="Homeodomain-like_sf"/>
</dbReference>
<reference evidence="11" key="2">
    <citation type="journal article" date="2004" name="Development">
        <title>Gene expression profiles of transcription factors and signaling molecules in the ascidian embryo: towards a comprehensive understanding of gene networks.</title>
        <authorList>
            <person name="Imai K.S."/>
            <person name="Hino K."/>
            <person name="Yagi K."/>
            <person name="Satoh N."/>
            <person name="Satou Y."/>
        </authorList>
    </citation>
    <scope>NUCLEOTIDE SEQUENCE</scope>
</reference>
<evidence type="ECO:0000256" key="3">
    <source>
        <dbReference type="ARBA" id="ARBA00022473"/>
    </source>
</evidence>
<dbReference type="GO" id="GO:0003677">
    <property type="term" value="F:DNA binding"/>
    <property type="evidence" value="ECO:0007669"/>
    <property type="project" value="UniProtKB-UniRule"/>
</dbReference>
<feature type="compositionally biased region" description="Basic and acidic residues" evidence="9">
    <location>
        <begin position="251"/>
        <end position="266"/>
    </location>
</feature>
<dbReference type="GO" id="GO:0005634">
    <property type="term" value="C:nucleus"/>
    <property type="evidence" value="ECO:0007669"/>
    <property type="project" value="UniProtKB-SubCell"/>
</dbReference>
<reference evidence="11" key="1">
    <citation type="journal article" date="2003" name="Dev. Genes Evol.">
        <title>Genomewide surveys of developmentally relevant genes in Ciona intestinalis.</title>
        <authorList>
            <person name="Satou Y."/>
            <person name="Satoh N."/>
        </authorList>
    </citation>
    <scope>NUCLEOTIDE SEQUENCE</scope>
</reference>
<keyword evidence="6 7" id="KW-0539">Nucleus</keyword>
<dbReference type="SMART" id="SM00389">
    <property type="entry name" value="HOX"/>
    <property type="match status" value="1"/>
</dbReference>
<evidence type="ECO:0000256" key="5">
    <source>
        <dbReference type="ARBA" id="ARBA00023155"/>
    </source>
</evidence>
<feature type="region of interest" description="Disordered" evidence="9">
    <location>
        <begin position="459"/>
        <end position="492"/>
    </location>
</feature>
<sequence>MDSLIFESPKCDSHKIYEQDTVRMFEQTNQGWSDQCETTSCQFENQNCGKQQRYRHSIERCRFNEYGYERETPFPWSYDVSGVEATNENSSPPNAPGSNDSLSFTSPYEQYMEMSYDCDTSTSEYENKETSAEQIPISANFDHFDPKLAALQKLVENQSSKKTWSCAQQENLPHSTTGVKKIESPKVSFKEEREDKPSTKNTSNEINLSHPKQKETTKLTQPTLDQTKQSNTPKQTNQLNAQKIKTPQKIPDSKKQEIMKKSEVTKSKRHRTRFAPSQLSELERSFSSTHYPDIFMREEIAHRIGLTESRVQVWFQNRRAKWKKRKAATSCGNPWPFQAAPAGNSFPFSGQVYQNSPSSAMAAAFANESFYALQNSAEGNWVTNAMTGFGKDINYGSNCMGPTTFPGQVMDMTSRVSDDVIAPNHPHEDMYQTFPEYPPTNVNYPHKSFYPPDDVSGEFTEKRVSNSPSQTHVTQRSFPMQSNPMPLYGAHY</sequence>
<dbReference type="SUPFAM" id="SSF46689">
    <property type="entry name" value="Homeodomain-like"/>
    <property type="match status" value="1"/>
</dbReference>
<dbReference type="GO" id="GO:0000981">
    <property type="term" value="F:DNA-binding transcription factor activity, RNA polymerase II-specific"/>
    <property type="evidence" value="ECO:0007669"/>
    <property type="project" value="InterPro"/>
</dbReference>
<proteinExistence type="evidence at transcript level"/>
<dbReference type="AlphaFoldDB" id="Q4H304"/>
<dbReference type="KEGG" id="cin:779005"/>
<evidence type="ECO:0000256" key="6">
    <source>
        <dbReference type="ARBA" id="ARBA00023242"/>
    </source>
</evidence>
<comment type="subcellular location">
    <subcellularLocation>
        <location evidence="1 7 8">Nucleus</location>
    </subcellularLocation>
</comment>
<feature type="domain" description="Homeobox" evidence="10">
    <location>
        <begin position="265"/>
        <end position="325"/>
    </location>
</feature>
<dbReference type="PRINTS" id="PR00031">
    <property type="entry name" value="HTHREPRESSR"/>
</dbReference>
<evidence type="ECO:0000256" key="1">
    <source>
        <dbReference type="ARBA" id="ARBA00004123"/>
    </source>
</evidence>
<feature type="compositionally biased region" description="Polar residues" evidence="9">
    <location>
        <begin position="465"/>
        <end position="484"/>
    </location>
</feature>
<dbReference type="InterPro" id="IPR017970">
    <property type="entry name" value="Homeobox_CS"/>
</dbReference>
<evidence type="ECO:0000256" key="8">
    <source>
        <dbReference type="RuleBase" id="RU000682"/>
    </source>
</evidence>